<name>A0ABP4LRH8_9ACTN</name>
<dbReference type="InterPro" id="IPR011032">
    <property type="entry name" value="GroES-like_sf"/>
</dbReference>
<dbReference type="Pfam" id="PF26370">
    <property type="entry name" value="KDD_N"/>
    <property type="match status" value="1"/>
</dbReference>
<evidence type="ECO:0000313" key="3">
    <source>
        <dbReference type="EMBL" id="GAA1530076.1"/>
    </source>
</evidence>
<accession>A0ABP4LRH8</accession>
<comment type="caution">
    <text evidence="3">The sequence shown here is derived from an EMBL/GenBank/DDBJ whole genome shotgun (WGS) entry which is preliminary data.</text>
</comment>
<dbReference type="EMBL" id="BAAAQD010000011">
    <property type="protein sequence ID" value="GAA1530076.1"/>
    <property type="molecule type" value="Genomic_DNA"/>
</dbReference>
<keyword evidence="4" id="KW-1185">Reference proteome</keyword>
<dbReference type="Gene3D" id="3.90.180.10">
    <property type="entry name" value="Medium-chain alcohol dehydrogenases, catalytic domain"/>
    <property type="match status" value="1"/>
</dbReference>
<evidence type="ECO:0000259" key="2">
    <source>
        <dbReference type="Pfam" id="PF26370"/>
    </source>
</evidence>
<reference evidence="4" key="1">
    <citation type="journal article" date="2019" name="Int. J. Syst. Evol. Microbiol.">
        <title>The Global Catalogue of Microorganisms (GCM) 10K type strain sequencing project: providing services to taxonomists for standard genome sequencing and annotation.</title>
        <authorList>
            <consortium name="The Broad Institute Genomics Platform"/>
            <consortium name="The Broad Institute Genome Sequencing Center for Infectious Disease"/>
            <person name="Wu L."/>
            <person name="Ma J."/>
        </authorList>
    </citation>
    <scope>NUCLEOTIDE SEQUENCE [LARGE SCALE GENOMIC DNA]</scope>
    <source>
        <strain evidence="4">JCM 15933</strain>
    </source>
</reference>
<sequence length="443" mass="43523">MLPQAADRLDPDPVIGADEVRIRVERLNLDAASFHQLRSEHGGDGGKVRAAVLDIVRSRGKMHNPVTGSGGMLIGTVDAAGPASPLGLRPGDRVATLVSLTLTPLHIADDLTRWDGLSEQVPCDGHAILFARSIAAVLPADLDPQLSLAVLDVCGAPALVARVVTQALHARTGSAAGPAAGPAAGGLAARPLTVAVLGAAGKSGSLSLAAAHDAARTFTHNPTAGATNTTRQATPSVLPAVSGGAAPTGPSDAASATATATTSDAAGVAASETGAHSPAGGHTTVAGNGGRSYTGGGGQPAALVRTVGVVRDAAERDRLAGTGLADAIVIADARDAVGLAAALDGAGGAADVTVVCVDVPGCEHAAVLATAAGGTVVFFSMATSFPAAALGAEGLAADVTMLIGNGYVPGHADYALRLLRSDSGVRNLFQARLRAEAPPGLAD</sequence>
<feature type="domain" description="L-erythro-3,5-diaminohexanoate dehydrogenase N-terminal" evidence="2">
    <location>
        <begin position="1"/>
        <end position="139"/>
    </location>
</feature>
<evidence type="ECO:0000313" key="4">
    <source>
        <dbReference type="Proteomes" id="UP001501470"/>
    </source>
</evidence>
<feature type="region of interest" description="Disordered" evidence="1">
    <location>
        <begin position="219"/>
        <end position="298"/>
    </location>
</feature>
<evidence type="ECO:0000256" key="1">
    <source>
        <dbReference type="SAM" id="MobiDB-lite"/>
    </source>
</evidence>
<dbReference type="InterPro" id="IPR058932">
    <property type="entry name" value="KDD_N"/>
</dbReference>
<proteinExistence type="predicted"/>
<protein>
    <recommendedName>
        <fullName evidence="2">L-erythro-3,5-diaminohexanoate dehydrogenase N-terminal domain-containing protein</fullName>
    </recommendedName>
</protein>
<gene>
    <name evidence="3" type="ORF">GCM10009827_054320</name>
</gene>
<feature type="compositionally biased region" description="Low complexity" evidence="1">
    <location>
        <begin position="242"/>
        <end position="271"/>
    </location>
</feature>
<feature type="compositionally biased region" description="Polar residues" evidence="1">
    <location>
        <begin position="219"/>
        <end position="235"/>
    </location>
</feature>
<feature type="compositionally biased region" description="Gly residues" evidence="1">
    <location>
        <begin position="287"/>
        <end position="298"/>
    </location>
</feature>
<dbReference type="Proteomes" id="UP001501470">
    <property type="component" value="Unassembled WGS sequence"/>
</dbReference>
<organism evidence="3 4">
    <name type="scientific">Dactylosporangium maewongense</name>
    <dbReference type="NCBI Taxonomy" id="634393"/>
    <lineage>
        <taxon>Bacteria</taxon>
        <taxon>Bacillati</taxon>
        <taxon>Actinomycetota</taxon>
        <taxon>Actinomycetes</taxon>
        <taxon>Micromonosporales</taxon>
        <taxon>Micromonosporaceae</taxon>
        <taxon>Dactylosporangium</taxon>
    </lineage>
</organism>
<dbReference type="SUPFAM" id="SSF50129">
    <property type="entry name" value="GroES-like"/>
    <property type="match status" value="1"/>
</dbReference>